<sequence length="139" mass="15055">MPAGAADVGFTSTLTIGNNKFDVLSFGTSFSRDYDQKGRPSSAVRAGDMALTVEITQNENLIDTMINAQNKAIDGKIEFWQSGKDGVFRTVDFKNGYITSYKEGFQPAGSMNFSADISITAEKIDIGTAKYDASWPVNS</sequence>
<dbReference type="KEGG" id="stae:HNV11_20675"/>
<dbReference type="GO" id="GO:0033104">
    <property type="term" value="C:type VI protein secretion system complex"/>
    <property type="evidence" value="ECO:0007669"/>
    <property type="project" value="InterPro"/>
</dbReference>
<evidence type="ECO:0000313" key="1">
    <source>
        <dbReference type="EMBL" id="QJW91622.1"/>
    </source>
</evidence>
<gene>
    <name evidence="1" type="ORF">HNV11_20675</name>
</gene>
<dbReference type="InterPro" id="IPR036624">
    <property type="entry name" value="Hcp1-lik_sf"/>
</dbReference>
<proteinExistence type="predicted"/>
<protein>
    <recommendedName>
        <fullName evidence="3">Type VI secretion system needle protein Hcp</fullName>
    </recommendedName>
</protein>
<dbReference type="InterPro" id="IPR041408">
    <property type="entry name" value="Hcp_Tssd"/>
</dbReference>
<dbReference type="Proteomes" id="UP000502756">
    <property type="component" value="Chromosome"/>
</dbReference>
<organism evidence="1 2">
    <name type="scientific">Spirosoma taeanense</name>
    <dbReference type="NCBI Taxonomy" id="2735870"/>
    <lineage>
        <taxon>Bacteria</taxon>
        <taxon>Pseudomonadati</taxon>
        <taxon>Bacteroidota</taxon>
        <taxon>Cytophagia</taxon>
        <taxon>Cytophagales</taxon>
        <taxon>Cytophagaceae</taxon>
        <taxon>Spirosoma</taxon>
    </lineage>
</organism>
<dbReference type="EMBL" id="CP053435">
    <property type="protein sequence ID" value="QJW91622.1"/>
    <property type="molecule type" value="Genomic_DNA"/>
</dbReference>
<evidence type="ECO:0008006" key="3">
    <source>
        <dbReference type="Google" id="ProtNLM"/>
    </source>
</evidence>
<name>A0A6M5YF34_9BACT</name>
<evidence type="ECO:0000313" key="2">
    <source>
        <dbReference type="Proteomes" id="UP000502756"/>
    </source>
</evidence>
<keyword evidence="2" id="KW-1185">Reference proteome</keyword>
<accession>A0A6M5YF34</accession>
<dbReference type="AlphaFoldDB" id="A0A6M5YF34"/>
<dbReference type="Gene3D" id="2.30.110.20">
    <property type="entry name" value="Hcp1-like"/>
    <property type="match status" value="1"/>
</dbReference>
<reference evidence="1 2" key="1">
    <citation type="submission" date="2020-05" db="EMBL/GenBank/DDBJ databases">
        <title>Genome sequencing of Spirosoma sp. TS118.</title>
        <authorList>
            <person name="Lee J.-H."/>
            <person name="Jeong S."/>
            <person name="Zhao L."/>
            <person name="Jung J.-H."/>
            <person name="Kim M.-K."/>
            <person name="Lim S."/>
        </authorList>
    </citation>
    <scope>NUCLEOTIDE SEQUENCE [LARGE SCALE GENOMIC DNA]</scope>
    <source>
        <strain evidence="1 2">TS118</strain>
    </source>
</reference>
<dbReference type="RefSeq" id="WP_171741469.1">
    <property type="nucleotide sequence ID" value="NZ_CP053435.1"/>
</dbReference>
<dbReference type="Pfam" id="PF17642">
    <property type="entry name" value="TssD"/>
    <property type="match status" value="1"/>
</dbReference>